<proteinExistence type="predicted"/>
<protein>
    <recommendedName>
        <fullName evidence="3">DUF416 family protein</fullName>
    </recommendedName>
</protein>
<accession>A0ABQ3Z307</accession>
<dbReference type="Gene3D" id="1.20.1590.10">
    <property type="entry name" value="YP_001051499.1 domain like"/>
    <property type="match status" value="1"/>
</dbReference>
<dbReference type="RefSeq" id="WP_203730775.1">
    <property type="nucleotide sequence ID" value="NZ_BAAATX010000016.1"/>
</dbReference>
<name>A0ABQ3Z307_9ACTN</name>
<evidence type="ECO:0008006" key="3">
    <source>
        <dbReference type="Google" id="ProtNLM"/>
    </source>
</evidence>
<gene>
    <name evidence="1" type="ORF">Adu01nite_55680</name>
</gene>
<dbReference type="EMBL" id="BOML01000043">
    <property type="protein sequence ID" value="GIE04218.1"/>
    <property type="molecule type" value="Genomic_DNA"/>
</dbReference>
<comment type="caution">
    <text evidence="1">The sequence shown here is derived from an EMBL/GenBank/DDBJ whole genome shotgun (WGS) entry which is preliminary data.</text>
</comment>
<sequence>MVLKFDRAGVADSLTRIDQDRAVAFTAACVQRRKPGVDLLPDQGRQADLATFETTLADLWAVAAGDLAASERSWDGLDNFAELQSEEEAEGALAFGEDAVAALWYATKLIRDDNREFGVHCASRCVDSAGFLDDLADDSADFADNEIRLQSADLDDLTRPGTPITEVISRLRERAAGEATRTASAIADIDDED</sequence>
<dbReference type="Proteomes" id="UP000637628">
    <property type="component" value="Unassembled WGS sequence"/>
</dbReference>
<organism evidence="1 2">
    <name type="scientific">Paractinoplanes durhamensis</name>
    <dbReference type="NCBI Taxonomy" id="113563"/>
    <lineage>
        <taxon>Bacteria</taxon>
        <taxon>Bacillati</taxon>
        <taxon>Actinomycetota</taxon>
        <taxon>Actinomycetes</taxon>
        <taxon>Micromonosporales</taxon>
        <taxon>Micromonosporaceae</taxon>
        <taxon>Paractinoplanes</taxon>
    </lineage>
</organism>
<evidence type="ECO:0000313" key="1">
    <source>
        <dbReference type="EMBL" id="GIE04218.1"/>
    </source>
</evidence>
<keyword evidence="2" id="KW-1185">Reference proteome</keyword>
<dbReference type="InterPro" id="IPR023381">
    <property type="entry name" value="YP001051499.1-like_dom_sf"/>
</dbReference>
<reference evidence="1 2" key="1">
    <citation type="submission" date="2021-01" db="EMBL/GenBank/DDBJ databases">
        <title>Whole genome shotgun sequence of Actinoplanes durhamensis NBRC 14914.</title>
        <authorList>
            <person name="Komaki H."/>
            <person name="Tamura T."/>
        </authorList>
    </citation>
    <scope>NUCLEOTIDE SEQUENCE [LARGE SCALE GENOMIC DNA]</scope>
    <source>
        <strain evidence="1 2">NBRC 14914</strain>
    </source>
</reference>
<evidence type="ECO:0000313" key="2">
    <source>
        <dbReference type="Proteomes" id="UP000637628"/>
    </source>
</evidence>